<reference evidence="1 2" key="1">
    <citation type="submission" date="2016-10" db="EMBL/GenBank/DDBJ databases">
        <authorList>
            <person name="de Groot N.N."/>
        </authorList>
    </citation>
    <scope>NUCLEOTIDE SEQUENCE [LARGE SCALE GENOMIC DNA]</scope>
    <source>
        <strain evidence="1 2">CGMCC 1.5070</strain>
    </source>
</reference>
<gene>
    <name evidence="1" type="ORF">SAMN05216180_1934</name>
</gene>
<evidence type="ECO:0000313" key="1">
    <source>
        <dbReference type="EMBL" id="SEM82767.1"/>
    </source>
</evidence>
<sequence>MNFKQMIADNKFSLVVSLPSNNLDLAKAALEGGAQAVKVHCNVWHRASGHTFGTYQENKPFLKELISLCGDVPVGLVPGAEEAFITVEDRLELESMGLGFFSSYIHHLPCHMMESEKLVKMAAIDYTYNQNTLDAVKNSAIDVLECSVQPGENYGTPLNYADILRYSDIAGKSGKNCLIPTQRNIKPQEVKHLADAGCKAVMIGAIVMGKEPDAEQVKSVTAAFRNAIDAI</sequence>
<keyword evidence="2" id="KW-1185">Reference proteome</keyword>
<protein>
    <submittedName>
        <fullName evidence="1">Uncharacterized protein</fullName>
    </submittedName>
</protein>
<accession>A0A1H8BLL4</accession>
<dbReference type="STRING" id="474960.SAMN05216180_1934"/>
<evidence type="ECO:0000313" key="2">
    <source>
        <dbReference type="Proteomes" id="UP000199158"/>
    </source>
</evidence>
<dbReference type="EMBL" id="FOCG01000001">
    <property type="protein sequence ID" value="SEM82767.1"/>
    <property type="molecule type" value="Genomic_DNA"/>
</dbReference>
<proteinExistence type="predicted"/>
<dbReference type="AlphaFoldDB" id="A0A1H8BLL4"/>
<dbReference type="RefSeq" id="WP_092753961.1">
    <property type="nucleotide sequence ID" value="NZ_FOCG01000001.1"/>
</dbReference>
<dbReference type="OrthoDB" id="369749at2"/>
<organism evidence="1 2">
    <name type="scientific">Hydrogenoanaerobacterium saccharovorans</name>
    <dbReference type="NCBI Taxonomy" id="474960"/>
    <lineage>
        <taxon>Bacteria</taxon>
        <taxon>Bacillati</taxon>
        <taxon>Bacillota</taxon>
        <taxon>Clostridia</taxon>
        <taxon>Eubacteriales</taxon>
        <taxon>Oscillospiraceae</taxon>
        <taxon>Hydrogenoanaerobacterium</taxon>
    </lineage>
</organism>
<name>A0A1H8BLL4_9FIRM</name>
<dbReference type="Proteomes" id="UP000199158">
    <property type="component" value="Unassembled WGS sequence"/>
</dbReference>